<name>A0A3M6U3F1_POCDA</name>
<keyword evidence="5 7" id="KW-1133">Transmembrane helix</keyword>
<dbReference type="SUPFAM" id="SSF90123">
    <property type="entry name" value="ABC transporter transmembrane region"/>
    <property type="match status" value="1"/>
</dbReference>
<dbReference type="Gene3D" id="1.20.1560.10">
    <property type="entry name" value="ABC transporter type 1, transmembrane domain"/>
    <property type="match status" value="1"/>
</dbReference>
<dbReference type="InterPro" id="IPR039421">
    <property type="entry name" value="Type_1_exporter"/>
</dbReference>
<comment type="caution">
    <text evidence="10">The sequence shown here is derived from an EMBL/GenBank/DDBJ whole genome shotgun (WGS) entry which is preliminary data.</text>
</comment>
<dbReference type="InterPro" id="IPR036640">
    <property type="entry name" value="ABC1_TM_sf"/>
</dbReference>
<dbReference type="Pfam" id="PF00664">
    <property type="entry name" value="ABC_membrane"/>
    <property type="match status" value="1"/>
</dbReference>
<keyword evidence="4" id="KW-0067">ATP-binding</keyword>
<keyword evidence="2 7" id="KW-0812">Transmembrane</keyword>
<dbReference type="PROSITE" id="PS50893">
    <property type="entry name" value="ABC_TRANSPORTER_2"/>
    <property type="match status" value="1"/>
</dbReference>
<evidence type="ECO:0000313" key="10">
    <source>
        <dbReference type="EMBL" id="RMX48182.1"/>
    </source>
</evidence>
<feature type="domain" description="ABC transporter" evidence="8">
    <location>
        <begin position="332"/>
        <end position="568"/>
    </location>
</feature>
<dbReference type="GO" id="GO:0016887">
    <property type="term" value="F:ATP hydrolysis activity"/>
    <property type="evidence" value="ECO:0007669"/>
    <property type="project" value="InterPro"/>
</dbReference>
<evidence type="ECO:0000256" key="1">
    <source>
        <dbReference type="ARBA" id="ARBA00004141"/>
    </source>
</evidence>
<dbReference type="PROSITE" id="PS50929">
    <property type="entry name" value="ABC_TM1F"/>
    <property type="match status" value="1"/>
</dbReference>
<dbReference type="CDD" id="cd18573">
    <property type="entry name" value="ABC_6TM_ABCB10_like"/>
    <property type="match status" value="1"/>
</dbReference>
<dbReference type="InterPro" id="IPR027417">
    <property type="entry name" value="P-loop_NTPase"/>
</dbReference>
<feature type="transmembrane region" description="Helical" evidence="7">
    <location>
        <begin position="260"/>
        <end position="279"/>
    </location>
</feature>
<dbReference type="InterPro" id="IPR011527">
    <property type="entry name" value="ABC1_TM_dom"/>
</dbReference>
<keyword evidence="6 7" id="KW-0472">Membrane</keyword>
<evidence type="ECO:0000313" key="11">
    <source>
        <dbReference type="Proteomes" id="UP000275408"/>
    </source>
</evidence>
<dbReference type="PANTHER" id="PTHR43394">
    <property type="entry name" value="ATP-DEPENDENT PERMEASE MDL1, MITOCHONDRIAL"/>
    <property type="match status" value="1"/>
</dbReference>
<feature type="transmembrane region" description="Helical" evidence="7">
    <location>
        <begin position="115"/>
        <end position="136"/>
    </location>
</feature>
<dbReference type="OrthoDB" id="6500128at2759"/>
<evidence type="ECO:0000256" key="3">
    <source>
        <dbReference type="ARBA" id="ARBA00022741"/>
    </source>
</evidence>
<sequence length="574" mass="62549">MSASSAFAPLILKRSRILPSFQCIRLRLNVCRKCFYRTNGGNFKFENRTFRSLKSRETLKIFPCRMLAGSVRTFSSEDQGDKAKVVEKESEKKKQLKSDDLLRILSLAKPEYKSLAGAIGLLFISSAVTMSVPFCMGKIIDIIYSTSQDTRQMVETLSYVCKILCGVFVLGGAANFGRVYLIQVSGQKVIKRLREKLFRAILRQETAFFDRTRTGELINRLSADTILVGKAVTDNVSDGLRAVAQSVAGVSMMFYVSPKLASIVLGIVPPVAIAVIMYGRYLRNITKRTQDSLAESTQVAEERISNIRTVRAFGQEMKEIESGGMMMTSAQISVGDLTSFLLYAGFVGISFGEVPAGSITAVVGPSGSGKSTLGSLLLRLYDPGKGQVIVGGHDVRTLSPDWLRGAVGTVHQEPILFSCSIADNIAYGANTGQQVTNDDILDAAVQANAYGFIKSFPNGFDTVVGERGQMLSGGQRQRIAIARAILKNPSILLLDEATSALDAESEHLVQEALERLMKGRTVITIAHRLSTIKNADNIVVLSDGQISEAGSYMELMAEPDGLFRKLVEKQTIAL</sequence>
<dbReference type="SMART" id="SM00382">
    <property type="entry name" value="AAA"/>
    <property type="match status" value="1"/>
</dbReference>
<dbReference type="InterPro" id="IPR017871">
    <property type="entry name" value="ABC_transporter-like_CS"/>
</dbReference>
<feature type="transmembrane region" description="Helical" evidence="7">
    <location>
        <begin position="157"/>
        <end position="176"/>
    </location>
</feature>
<dbReference type="STRING" id="46731.A0A3M6U3F1"/>
<dbReference type="GO" id="GO:0015421">
    <property type="term" value="F:ABC-type oligopeptide transporter activity"/>
    <property type="evidence" value="ECO:0007669"/>
    <property type="project" value="TreeGrafter"/>
</dbReference>
<evidence type="ECO:0000256" key="5">
    <source>
        <dbReference type="ARBA" id="ARBA00022989"/>
    </source>
</evidence>
<feature type="domain" description="ABC transmembrane type-1" evidence="9">
    <location>
        <begin position="116"/>
        <end position="321"/>
    </location>
</feature>
<gene>
    <name evidence="10" type="ORF">pdam_00015392</name>
</gene>
<dbReference type="GO" id="GO:0090374">
    <property type="term" value="P:oligopeptide export from mitochondrion"/>
    <property type="evidence" value="ECO:0007669"/>
    <property type="project" value="TreeGrafter"/>
</dbReference>
<dbReference type="PROSITE" id="PS00211">
    <property type="entry name" value="ABC_TRANSPORTER_1"/>
    <property type="match status" value="1"/>
</dbReference>
<keyword evidence="11" id="KW-1185">Reference proteome</keyword>
<dbReference type="InterPro" id="IPR003593">
    <property type="entry name" value="AAA+_ATPase"/>
</dbReference>
<dbReference type="SUPFAM" id="SSF52540">
    <property type="entry name" value="P-loop containing nucleoside triphosphate hydrolases"/>
    <property type="match status" value="1"/>
</dbReference>
<evidence type="ECO:0000259" key="9">
    <source>
        <dbReference type="PROSITE" id="PS50929"/>
    </source>
</evidence>
<dbReference type="FunFam" id="3.40.50.300:FF:000218">
    <property type="entry name" value="Multidrug ABC transporter ATP-binding protein"/>
    <property type="match status" value="1"/>
</dbReference>
<feature type="non-terminal residue" evidence="10">
    <location>
        <position position="574"/>
    </location>
</feature>
<proteinExistence type="predicted"/>
<dbReference type="Pfam" id="PF00005">
    <property type="entry name" value="ABC_tran"/>
    <property type="match status" value="1"/>
</dbReference>
<keyword evidence="3" id="KW-0547">Nucleotide-binding</keyword>
<dbReference type="EMBL" id="RCHS01002306">
    <property type="protein sequence ID" value="RMX48182.1"/>
    <property type="molecule type" value="Genomic_DNA"/>
</dbReference>
<evidence type="ECO:0000259" key="8">
    <source>
        <dbReference type="PROSITE" id="PS50893"/>
    </source>
</evidence>
<dbReference type="InterPro" id="IPR003439">
    <property type="entry name" value="ABC_transporter-like_ATP-bd"/>
</dbReference>
<dbReference type="GO" id="GO:0005524">
    <property type="term" value="F:ATP binding"/>
    <property type="evidence" value="ECO:0007669"/>
    <property type="project" value="UniProtKB-KW"/>
</dbReference>
<accession>A0A3M6U3F1</accession>
<evidence type="ECO:0000256" key="2">
    <source>
        <dbReference type="ARBA" id="ARBA00022692"/>
    </source>
</evidence>
<evidence type="ECO:0000256" key="4">
    <source>
        <dbReference type="ARBA" id="ARBA00022840"/>
    </source>
</evidence>
<evidence type="ECO:0000256" key="6">
    <source>
        <dbReference type="ARBA" id="ARBA00023136"/>
    </source>
</evidence>
<protein>
    <submittedName>
        <fullName evidence="10">Uncharacterized protein</fullName>
    </submittedName>
</protein>
<dbReference type="GO" id="GO:0005743">
    <property type="term" value="C:mitochondrial inner membrane"/>
    <property type="evidence" value="ECO:0007669"/>
    <property type="project" value="TreeGrafter"/>
</dbReference>
<comment type="subcellular location">
    <subcellularLocation>
        <location evidence="1">Membrane</location>
        <topology evidence="1">Multi-pass membrane protein</topology>
    </subcellularLocation>
</comment>
<dbReference type="Proteomes" id="UP000275408">
    <property type="component" value="Unassembled WGS sequence"/>
</dbReference>
<dbReference type="PANTHER" id="PTHR43394:SF1">
    <property type="entry name" value="ATP-BINDING CASSETTE SUB-FAMILY B MEMBER 10, MITOCHONDRIAL"/>
    <property type="match status" value="1"/>
</dbReference>
<organism evidence="10 11">
    <name type="scientific">Pocillopora damicornis</name>
    <name type="common">Cauliflower coral</name>
    <name type="synonym">Millepora damicornis</name>
    <dbReference type="NCBI Taxonomy" id="46731"/>
    <lineage>
        <taxon>Eukaryota</taxon>
        <taxon>Metazoa</taxon>
        <taxon>Cnidaria</taxon>
        <taxon>Anthozoa</taxon>
        <taxon>Hexacorallia</taxon>
        <taxon>Scleractinia</taxon>
        <taxon>Astrocoeniina</taxon>
        <taxon>Pocilloporidae</taxon>
        <taxon>Pocillopora</taxon>
    </lineage>
</organism>
<dbReference type="AlphaFoldDB" id="A0A3M6U3F1"/>
<reference evidence="10 11" key="1">
    <citation type="journal article" date="2018" name="Sci. Rep.">
        <title>Comparative analysis of the Pocillopora damicornis genome highlights role of immune system in coral evolution.</title>
        <authorList>
            <person name="Cunning R."/>
            <person name="Bay R.A."/>
            <person name="Gillette P."/>
            <person name="Baker A.C."/>
            <person name="Traylor-Knowles N."/>
        </authorList>
    </citation>
    <scope>NUCLEOTIDE SEQUENCE [LARGE SCALE GENOMIC DNA]</scope>
    <source>
        <strain evidence="10">RSMAS</strain>
        <tissue evidence="10">Whole animal</tissue>
    </source>
</reference>
<dbReference type="Gene3D" id="3.40.50.300">
    <property type="entry name" value="P-loop containing nucleotide triphosphate hydrolases"/>
    <property type="match status" value="1"/>
</dbReference>
<evidence type="ECO:0000256" key="7">
    <source>
        <dbReference type="SAM" id="Phobius"/>
    </source>
</evidence>